<organism evidence="1 2">
    <name type="scientific">Sorangium cellulosum So0157-2</name>
    <dbReference type="NCBI Taxonomy" id="1254432"/>
    <lineage>
        <taxon>Bacteria</taxon>
        <taxon>Pseudomonadati</taxon>
        <taxon>Myxococcota</taxon>
        <taxon>Polyangia</taxon>
        <taxon>Polyangiales</taxon>
        <taxon>Polyangiaceae</taxon>
        <taxon>Sorangium</taxon>
    </lineage>
</organism>
<proteinExistence type="predicted"/>
<name>S4Y516_SORCE</name>
<protein>
    <submittedName>
        <fullName evidence="1">Uncharacterized protein</fullName>
    </submittedName>
</protein>
<evidence type="ECO:0000313" key="1">
    <source>
        <dbReference type="EMBL" id="AGP40517.1"/>
    </source>
</evidence>
<reference evidence="1 2" key="1">
    <citation type="journal article" date="2013" name="Sci. Rep.">
        <title>Extraordinary expansion of a Sorangium cellulosum genome from an alkaline milieu.</title>
        <authorList>
            <person name="Han K."/>
            <person name="Li Z.F."/>
            <person name="Peng R."/>
            <person name="Zhu L.P."/>
            <person name="Zhou T."/>
            <person name="Wang L.G."/>
            <person name="Li S.G."/>
            <person name="Zhang X.B."/>
            <person name="Hu W."/>
            <person name="Wu Z.H."/>
            <person name="Qin N."/>
            <person name="Li Y.Z."/>
        </authorList>
    </citation>
    <scope>NUCLEOTIDE SEQUENCE [LARGE SCALE GENOMIC DNA]</scope>
    <source>
        <strain evidence="1 2">So0157-2</strain>
    </source>
</reference>
<dbReference type="KEGG" id="scu:SCE1572_42040"/>
<evidence type="ECO:0000313" key="2">
    <source>
        <dbReference type="Proteomes" id="UP000014803"/>
    </source>
</evidence>
<dbReference type="AlphaFoldDB" id="S4Y516"/>
<accession>S4Y516</accession>
<dbReference type="HOGENOM" id="CLU_3066294_0_0_7"/>
<gene>
    <name evidence="1" type="ORF">SCE1572_42040</name>
</gene>
<dbReference type="Proteomes" id="UP000014803">
    <property type="component" value="Chromosome"/>
</dbReference>
<dbReference type="EMBL" id="CP003969">
    <property type="protein sequence ID" value="AGP40517.1"/>
    <property type="molecule type" value="Genomic_DNA"/>
</dbReference>
<sequence length="53" mass="5717">MGGARSTDPLAFGEMTQDDQDVESHLVVVREISPFGIELLVIADIYSCFLCGA</sequence>
<dbReference type="PATRIC" id="fig|1254432.3.peg.9500"/>